<dbReference type="FunFam" id="3.90.400.10:FF:000001">
    <property type="entry name" value="Maltase A3, isoform A"/>
    <property type="match status" value="1"/>
</dbReference>
<evidence type="ECO:0000256" key="1">
    <source>
        <dbReference type="ARBA" id="ARBA00001657"/>
    </source>
</evidence>
<dbReference type="SMART" id="SM00642">
    <property type="entry name" value="Aamy"/>
    <property type="match status" value="1"/>
</dbReference>
<comment type="caution">
    <text evidence="9">The sequence shown here is derived from an EMBL/GenBank/DDBJ whole genome shotgun (WGS) entry which is preliminary data.</text>
</comment>
<evidence type="ECO:0000256" key="5">
    <source>
        <dbReference type="ARBA" id="ARBA00023295"/>
    </source>
</evidence>
<name>A0AAD8EFN3_DIPPU</name>
<keyword evidence="7" id="KW-0732">Signal</keyword>
<dbReference type="SUPFAM" id="SSF51445">
    <property type="entry name" value="(Trans)glycosidases"/>
    <property type="match status" value="1"/>
</dbReference>
<sequence>MWKSVNLFVILYIAICSSVKIYRYQSEEWWQKANFYQIYIRSFMDWDGDGIGDLKGLIHKVHYLNTLGVDAFCLSPIYMSPMEDFGYDTSDFMDVDPTYGTLHDFNELLTAAKYFDLKVILDLVPNHSSDEHVWFQKSLHRIEPYTNYYVWHDGEIDESGDIIPPNNWEDLYGGGSAWTWREERQQYYLHQFHHKEPDLNYNDPNLVKEIKDVLRFWLRTGIDGFRISSVDSLFEEPFSDVLDYMTAPKKHLPETYDMVKQWRKLLDEYSAETGEKKVLIVEAHGTMDQEMQYYGTPKQPGAHLVLNNKLITDLNNKSLLFHLPQDFTEFKLSKHSYRVECLTLGNQDNHRVASRFGTGLVDAMNMLSLFLPGPSFIYYGEEIGMEDTEITWEQCQDPQGINLGPRYYNEKTRDPERTPFQWDDTMNA</sequence>
<dbReference type="InterPro" id="IPR017853">
    <property type="entry name" value="GH"/>
</dbReference>
<evidence type="ECO:0000259" key="8">
    <source>
        <dbReference type="SMART" id="SM00642"/>
    </source>
</evidence>
<dbReference type="GO" id="GO:0005975">
    <property type="term" value="P:carbohydrate metabolic process"/>
    <property type="evidence" value="ECO:0007669"/>
    <property type="project" value="InterPro"/>
</dbReference>
<evidence type="ECO:0000313" key="10">
    <source>
        <dbReference type="Proteomes" id="UP001233999"/>
    </source>
</evidence>
<feature type="region of interest" description="Disordered" evidence="6">
    <location>
        <begin position="404"/>
        <end position="428"/>
    </location>
</feature>
<dbReference type="Gene3D" id="3.90.400.10">
    <property type="entry name" value="Oligo-1,6-glucosidase, Domain 2"/>
    <property type="match status" value="1"/>
</dbReference>
<dbReference type="Gene3D" id="3.20.20.80">
    <property type="entry name" value="Glycosidases"/>
    <property type="match status" value="1"/>
</dbReference>
<dbReference type="PANTHER" id="PTHR10357">
    <property type="entry name" value="ALPHA-AMYLASE FAMILY MEMBER"/>
    <property type="match status" value="1"/>
</dbReference>
<comment type="catalytic activity">
    <reaction evidence="1">
        <text>Hydrolysis of terminal, non-reducing (1-&gt;4)-linked alpha-D-glucose residues with release of alpha-D-glucose.</text>
        <dbReference type="EC" id="3.2.1.20"/>
    </reaction>
</comment>
<comment type="similarity">
    <text evidence="2">Belongs to the glycosyl hydrolase 13 family.</text>
</comment>
<keyword evidence="5" id="KW-0326">Glycosidase</keyword>
<evidence type="ECO:0000256" key="6">
    <source>
        <dbReference type="SAM" id="MobiDB-lite"/>
    </source>
</evidence>
<keyword evidence="4" id="KW-0325">Glycoprotein</keyword>
<dbReference type="Proteomes" id="UP001233999">
    <property type="component" value="Unassembled WGS sequence"/>
</dbReference>
<evidence type="ECO:0000256" key="7">
    <source>
        <dbReference type="SAM" id="SignalP"/>
    </source>
</evidence>
<feature type="non-terminal residue" evidence="9">
    <location>
        <position position="428"/>
    </location>
</feature>
<reference evidence="9" key="1">
    <citation type="journal article" date="2023" name="IScience">
        <title>Live-bearing cockroach genome reveals convergent evolutionary mechanisms linked to viviparity in insects and beyond.</title>
        <authorList>
            <person name="Fouks B."/>
            <person name="Harrison M.C."/>
            <person name="Mikhailova A.A."/>
            <person name="Marchal E."/>
            <person name="English S."/>
            <person name="Carruthers M."/>
            <person name="Jennings E.C."/>
            <person name="Chiamaka E.L."/>
            <person name="Frigard R.A."/>
            <person name="Pippel M."/>
            <person name="Attardo G.M."/>
            <person name="Benoit J.B."/>
            <person name="Bornberg-Bauer E."/>
            <person name="Tobe S.S."/>
        </authorList>
    </citation>
    <scope>NUCLEOTIDE SEQUENCE</scope>
    <source>
        <strain evidence="9">Stay&amp;Tobe</strain>
    </source>
</reference>
<organism evidence="9 10">
    <name type="scientific">Diploptera punctata</name>
    <name type="common">Pacific beetle cockroach</name>
    <dbReference type="NCBI Taxonomy" id="6984"/>
    <lineage>
        <taxon>Eukaryota</taxon>
        <taxon>Metazoa</taxon>
        <taxon>Ecdysozoa</taxon>
        <taxon>Arthropoda</taxon>
        <taxon>Hexapoda</taxon>
        <taxon>Insecta</taxon>
        <taxon>Pterygota</taxon>
        <taxon>Neoptera</taxon>
        <taxon>Polyneoptera</taxon>
        <taxon>Dictyoptera</taxon>
        <taxon>Blattodea</taxon>
        <taxon>Blaberoidea</taxon>
        <taxon>Blaberidae</taxon>
        <taxon>Diplopterinae</taxon>
        <taxon>Diploptera</taxon>
    </lineage>
</organism>
<accession>A0AAD8EFN3</accession>
<dbReference type="InterPro" id="IPR045857">
    <property type="entry name" value="O16G_dom_2"/>
</dbReference>
<evidence type="ECO:0000256" key="3">
    <source>
        <dbReference type="ARBA" id="ARBA00012741"/>
    </source>
</evidence>
<evidence type="ECO:0000256" key="2">
    <source>
        <dbReference type="ARBA" id="ARBA00008061"/>
    </source>
</evidence>
<feature type="domain" description="Glycosyl hydrolase family 13 catalytic" evidence="8">
    <location>
        <begin position="37"/>
        <end position="417"/>
    </location>
</feature>
<dbReference type="GO" id="GO:0004558">
    <property type="term" value="F:alpha-1,4-glucosidase activity"/>
    <property type="evidence" value="ECO:0007669"/>
    <property type="project" value="UniProtKB-EC"/>
</dbReference>
<feature type="compositionally biased region" description="Basic and acidic residues" evidence="6">
    <location>
        <begin position="408"/>
        <end position="417"/>
    </location>
</feature>
<dbReference type="EC" id="3.2.1.20" evidence="3"/>
<dbReference type="PANTHER" id="PTHR10357:SF179">
    <property type="entry name" value="NEUTRAL AND BASIC AMINO ACID TRANSPORT PROTEIN RBAT"/>
    <property type="match status" value="1"/>
</dbReference>
<keyword evidence="5" id="KW-0378">Hydrolase</keyword>
<gene>
    <name evidence="9" type="ORF">L9F63_017901</name>
</gene>
<dbReference type="InterPro" id="IPR006047">
    <property type="entry name" value="GH13_cat_dom"/>
</dbReference>
<dbReference type="EMBL" id="JASPKZ010005303">
    <property type="protein sequence ID" value="KAJ9588790.1"/>
    <property type="molecule type" value="Genomic_DNA"/>
</dbReference>
<protein>
    <recommendedName>
        <fullName evidence="3">alpha-glucosidase</fullName>
        <ecNumber evidence="3">3.2.1.20</ecNumber>
    </recommendedName>
</protein>
<reference evidence="9" key="2">
    <citation type="submission" date="2023-05" db="EMBL/GenBank/DDBJ databases">
        <authorList>
            <person name="Fouks B."/>
        </authorList>
    </citation>
    <scope>NUCLEOTIDE SEQUENCE</scope>
    <source>
        <strain evidence="9">Stay&amp;Tobe</strain>
        <tissue evidence="9">Testes</tissue>
    </source>
</reference>
<feature type="chain" id="PRO_5042056610" description="alpha-glucosidase" evidence="7">
    <location>
        <begin position="19"/>
        <end position="428"/>
    </location>
</feature>
<proteinExistence type="inferred from homology"/>
<evidence type="ECO:0000256" key="4">
    <source>
        <dbReference type="ARBA" id="ARBA00023180"/>
    </source>
</evidence>
<dbReference type="Pfam" id="PF00128">
    <property type="entry name" value="Alpha-amylase"/>
    <property type="match status" value="1"/>
</dbReference>
<keyword evidence="10" id="KW-1185">Reference proteome</keyword>
<feature type="signal peptide" evidence="7">
    <location>
        <begin position="1"/>
        <end position="18"/>
    </location>
</feature>
<dbReference type="AlphaFoldDB" id="A0AAD8EFN3"/>
<evidence type="ECO:0000313" key="9">
    <source>
        <dbReference type="EMBL" id="KAJ9588790.1"/>
    </source>
</evidence>